<dbReference type="EMBL" id="JYDP01005471">
    <property type="protein sequence ID" value="KRY94162.1"/>
    <property type="molecule type" value="Genomic_DNA"/>
</dbReference>
<proteinExistence type="predicted"/>
<evidence type="ECO:0000313" key="2">
    <source>
        <dbReference type="Proteomes" id="UP000055024"/>
    </source>
</evidence>
<dbReference type="Proteomes" id="UP000055024">
    <property type="component" value="Unassembled WGS sequence"/>
</dbReference>
<reference evidence="1 2" key="1">
    <citation type="submission" date="2015-01" db="EMBL/GenBank/DDBJ databases">
        <title>Evolution of Trichinella species and genotypes.</title>
        <authorList>
            <person name="Korhonen P.K."/>
            <person name="Edoardo P."/>
            <person name="Giuseppe L.R."/>
            <person name="Gasser R.B."/>
        </authorList>
    </citation>
    <scope>NUCLEOTIDE SEQUENCE [LARGE SCALE GENOMIC DNA]</scope>
    <source>
        <strain evidence="1">ISS1029</strain>
    </source>
</reference>
<comment type="caution">
    <text evidence="1">The sequence shown here is derived from an EMBL/GenBank/DDBJ whole genome shotgun (WGS) entry which is preliminary data.</text>
</comment>
<organism evidence="1 2">
    <name type="scientific">Trichinella zimbabwensis</name>
    <dbReference type="NCBI Taxonomy" id="268475"/>
    <lineage>
        <taxon>Eukaryota</taxon>
        <taxon>Metazoa</taxon>
        <taxon>Ecdysozoa</taxon>
        <taxon>Nematoda</taxon>
        <taxon>Enoplea</taxon>
        <taxon>Dorylaimia</taxon>
        <taxon>Trichinellida</taxon>
        <taxon>Trichinellidae</taxon>
        <taxon>Trichinella</taxon>
    </lineage>
</organism>
<protein>
    <submittedName>
        <fullName evidence="1">Uncharacterized protein</fullName>
    </submittedName>
</protein>
<sequence>MVPHNSQLDKEKASLNEVKTYFVYERIVSNCLKKFNNYHRSL</sequence>
<name>A0A0V1G7U2_9BILA</name>
<gene>
    <name evidence="1" type="ORF">T11_14543</name>
</gene>
<accession>A0A0V1G7U2</accession>
<evidence type="ECO:0000313" key="1">
    <source>
        <dbReference type="EMBL" id="KRY94162.1"/>
    </source>
</evidence>
<keyword evidence="2" id="KW-1185">Reference proteome</keyword>
<dbReference type="AlphaFoldDB" id="A0A0V1G7U2"/>